<evidence type="ECO:0000259" key="3">
    <source>
        <dbReference type="Pfam" id="PF20454"/>
    </source>
</evidence>
<dbReference type="Pfam" id="PF20454">
    <property type="entry name" value="GpA_nuclease"/>
    <property type="match status" value="1"/>
</dbReference>
<dbReference type="Pfam" id="PF05876">
    <property type="entry name" value="GpA_ATPase"/>
    <property type="match status" value="1"/>
</dbReference>
<dbReference type="EMBL" id="AY357582">
    <property type="protein sequence ID" value="AAQ63364.2"/>
    <property type="molecule type" value="Genomic_DNA"/>
</dbReference>
<comment type="subcellular location">
    <subcellularLocation>
        <location evidence="1">Host cytoplasm</location>
    </subcellularLocation>
    <text evidence="1">The terminase lies at a unique vertex of the procapsid during viral DNA packaging.</text>
</comment>
<keyword evidence="1" id="KW-0378">Hydrolase</keyword>
<reference evidence="4" key="1">
    <citation type="submission" date="2006-02" db="EMBL/GenBank/DDBJ databases">
        <title>Complete nucleotide sequence of BcepNazgul, a novel soil phage of Burkholderia cepacia genomovar VII.</title>
        <authorList>
            <person name="Summer E.J."/>
            <person name="Peek M.L."/>
            <person name="Haliburton J.R."/>
            <person name="Hall E."/>
            <person name="Heusinkveld K."/>
            <person name="Simser J."/>
            <person name="No E.G."/>
            <person name="Gonzalez C.F."/>
            <person name="Young R.F."/>
        </authorList>
    </citation>
    <scope>NUCLEOTIDE SEQUENCE [LARGE SCALE GENOMIC DNA]</scope>
</reference>
<protein>
    <recommendedName>
        <fullName evidence="1">Terminase, large subunit</fullName>
    </recommendedName>
    <alternativeName>
        <fullName evidence="1">DNA-packaging protein</fullName>
    </alternativeName>
    <alternativeName>
        <fullName evidence="1">Large terminase protein</fullName>
    </alternativeName>
    <domain>
        <recommendedName>
            <fullName evidence="1">Endonuclease</fullName>
            <ecNumber evidence="1">3.1.21.4</ecNumber>
        </recommendedName>
    </domain>
    <domain>
        <recommendedName>
            <fullName evidence="1">ATPase</fullName>
            <ecNumber evidence="1">3.6.4.-</ecNumber>
        </recommendedName>
    </domain>
</protein>
<accession>Q6UYH7</accession>
<dbReference type="RefSeq" id="NP_918997.2">
    <property type="nucleotide sequence ID" value="NC_005091.2"/>
</dbReference>
<dbReference type="KEGG" id="vg:2559603"/>
<dbReference type="GO" id="GO:0098009">
    <property type="term" value="C:viral terminase, large subunit"/>
    <property type="evidence" value="ECO:0007669"/>
    <property type="project" value="UniProtKB-UniRule"/>
</dbReference>
<proteinExistence type="inferred from homology"/>
<dbReference type="Proteomes" id="UP000002549">
    <property type="component" value="Segment"/>
</dbReference>
<dbReference type="PANTHER" id="PTHR34413:SF2">
    <property type="entry name" value="PROPHAGE TAIL FIBER ASSEMBLY PROTEIN HOMOLOG TFAE-RELATED"/>
    <property type="match status" value="1"/>
</dbReference>
<dbReference type="PANTHER" id="PTHR34413">
    <property type="entry name" value="PROPHAGE TAIL FIBER ASSEMBLY PROTEIN HOMOLOG TFAE-RELATED-RELATED"/>
    <property type="match status" value="1"/>
</dbReference>
<organism evidence="4 5">
    <name type="scientific">Burkholderia phage BcepNazgul</name>
    <dbReference type="NCBI Taxonomy" id="242861"/>
    <lineage>
        <taxon>Viruses</taxon>
        <taxon>Duplodnaviria</taxon>
        <taxon>Heunggongvirae</taxon>
        <taxon>Uroviricota</taxon>
        <taxon>Caudoviricetes</taxon>
        <taxon>Casjensviridae</taxon>
        <taxon>Nazgulvirus</taxon>
        <taxon>Nazgulvirus bcepnazgul</taxon>
        <taxon>Burkholderia virus BcepNazgul</taxon>
    </lineage>
</organism>
<dbReference type="GO" id="GO:0030430">
    <property type="term" value="C:host cell cytoplasm"/>
    <property type="evidence" value="ECO:0007669"/>
    <property type="project" value="UniProtKB-SubCell"/>
</dbReference>
<keyword evidence="5" id="KW-1185">Reference proteome</keyword>
<sequence>MVIDLADIFRPPERLTVSQAAAKYRKLNTPGAYVGDWFNETVPYMVEPMNTLTSRDFDAEVFVGPAQCGKTDGLLLNFVGYTVKVDPMDMILYCPTNSAARDFSVRRIDRMHRHSPEIGAMMARSRDTDNKFDKHYKDGTILTLSWPSVTEFAGRPIGRVCLTDYDRMPDDVDGDGEPFDLASKRTTTFGSFAMTLAESSPSREIEEDGRKWLASSPHEAPPCKGILGLYNRGDRRRRYWKCPHCGDWFEPTFKLLKWDDCGDAVSCADTVRMEAPCCGGRIEADQRNDLDLWGVWLKDGESMTADDKRVGTPRRSRIASFWMNGVVAAFISWRKLVANYITAEEDYERTGSQESLKKFYNTDLGEPYFHRGNETVLLPETLKARAEVLREKHVPKAVRFLIGICDVQKNMWVCNVFGIAPGNPYDIYVVDRFNVIKSQRVDHDGDREWVKPHAYLEDWQEVRTQVMEKMYPLDDDSGRVMQLKMTFCDSGGREGVTGMAYNFYRQLREEGLHGRFHLIKGEPKPGHPRTRVGYPDANHKDKWSAARGDVPVLFLNSNLLKDTALGRLEVVTPGSGMVHFPEWLPDSYYVQLVSERRTDKGWVATSVKRNESWDLLYYCLGANASVLLLTEKFDWSSPPSWAEEWDKNTLVADASEQRFAEKSSEEYDLAKIAAALA</sequence>
<evidence type="ECO:0000313" key="5">
    <source>
        <dbReference type="Proteomes" id="UP000002549"/>
    </source>
</evidence>
<comment type="subunit">
    <text evidence="1">Interacts (via N-terminus) with the terminase small subunit (via C-terminus); the active complex is probably heterooligomeric. Interacts (via C-terminus) with the portal protein; this interaction allows the packaging of viral DNA.</text>
</comment>
<dbReference type="GO" id="GO:0009036">
    <property type="term" value="F:type II site-specific deoxyribonuclease activity"/>
    <property type="evidence" value="ECO:0007669"/>
    <property type="project" value="UniProtKB-UniRule"/>
</dbReference>
<dbReference type="GO" id="GO:0046872">
    <property type="term" value="F:metal ion binding"/>
    <property type="evidence" value="ECO:0007669"/>
    <property type="project" value="UniProtKB-UniRule"/>
</dbReference>
<keyword evidence="1" id="KW-0255">Endonuclease</keyword>
<feature type="domain" description="Terminase large subunit GpA endonuclease" evidence="3">
    <location>
        <begin position="318"/>
        <end position="624"/>
    </location>
</feature>
<comment type="catalytic activity">
    <reaction evidence="1">
        <text>Endonucleolytic cleavage of DNA to give specific double-stranded fragments with terminal 5'-phosphates.</text>
        <dbReference type="EC" id="3.1.21.4"/>
    </reaction>
</comment>
<dbReference type="GeneID" id="2559603"/>
<dbReference type="GO" id="GO:0005524">
    <property type="term" value="F:ATP binding"/>
    <property type="evidence" value="ECO:0007669"/>
    <property type="project" value="UniProtKB-UniRule"/>
</dbReference>
<dbReference type="InterPro" id="IPR008866">
    <property type="entry name" value="Phage_lambda_GpA-like"/>
</dbReference>
<keyword evidence="1" id="KW-0547">Nucleotide-binding</keyword>
<name>Q6UYH7_9CAUD</name>
<dbReference type="EC" id="3.1.21.4" evidence="1"/>
<keyword evidence="1" id="KW-1035">Host cytoplasm</keyword>
<evidence type="ECO:0000259" key="2">
    <source>
        <dbReference type="Pfam" id="PF05876"/>
    </source>
</evidence>
<comment type="function">
    <text evidence="1">The terminase large subunit acts as an ATP driven molecular motor necessary for viral DNA translocation into empty capsids and as an endonuclease that cuts the viral genome from the concetamer to initiate and to end the packaging reaction. The terminase lies at a unique vertex of the procapsid and is composed of two subunits, a small terminase subunit involved in viral DNA recognition, and a large terminase subunit possessing endonucleolytic and ATPase activities (DNA maturation and packaging). The endonuclease activity cleaves the viral DNA generating 5'overhangs. The strand separation activity separates the cohesive ends generating the single-stranded 'sticky' ends of the mature genome. The DNA-terminase complex binds to the portal of the procapsid thereby activating the translocase activity of the terminase. The terminase packages the viral DNA into the procapsid until the next concatemer reaches the complex. The downstream site is then cut generating the mature right end of the genome, the heterotrimer undocks from the DNA-filled head and remains bound to the left end of concatemer's next genome.</text>
</comment>
<keyword evidence="1" id="KW-0460">Magnesium</keyword>
<comment type="domain">
    <text evidence="1">The N-terminus is involved in the formation of the heterotrimer with the small subunit. The N-terminus part contains the translocase activity involved in DNA packaging. At the N-terminus, there is a high affinity ATPase center that is probably needed for the packaging activity. The Walker A motif of the ATPase center is responsible for interacting with the ATP phosphate and the Q motif governs force generation and the interaction with DNA. The C-terminus contains the site specific endonuclease (cos-cleavage) and strand separation activities required for genome maturation. A second ATPase catalytic site regulates the genome maturation. The C-terminus very end is involved in binding to the procapsid. Contains a basic leucine zipper (bZIP) that may be involved in the formation of the terminase.</text>
</comment>
<feature type="domain" description="Phage terminase large subunit GpA ATPase" evidence="2">
    <location>
        <begin position="33"/>
        <end position="296"/>
    </location>
</feature>
<gene>
    <name evidence="4" type="ORF">Nazgul64</name>
</gene>
<comment type="cofactor">
    <cofactor evidence="1">
        <name>Mg(2+)</name>
        <dbReference type="ChEBI" id="CHEBI:18420"/>
    </cofactor>
</comment>
<dbReference type="InterPro" id="IPR046454">
    <property type="entry name" value="GpA_endonuclease"/>
</dbReference>
<dbReference type="InterPro" id="IPR051220">
    <property type="entry name" value="TFA_Chaperone"/>
</dbReference>
<evidence type="ECO:0000256" key="1">
    <source>
        <dbReference type="HAMAP-Rule" id="MF_04144"/>
    </source>
</evidence>
<dbReference type="InterPro" id="IPR046453">
    <property type="entry name" value="GpA_ATPase"/>
</dbReference>
<comment type="similarity">
    <text evidence="1">Belongs to the lambdavirus large terminase family.</text>
</comment>
<dbReference type="HAMAP" id="MF_04144">
    <property type="entry name" value="TERL_LAMBDA"/>
    <property type="match status" value="1"/>
</dbReference>
<keyword evidence="1" id="KW-0231">Viral genome packaging</keyword>
<evidence type="ECO:0000313" key="4">
    <source>
        <dbReference type="EMBL" id="AAQ63364.2"/>
    </source>
</evidence>
<dbReference type="EC" id="3.6.4.-" evidence="1"/>
<dbReference type="OrthoDB" id="1023at10239"/>
<dbReference type="GO" id="GO:0019073">
    <property type="term" value="P:viral DNA genome packaging"/>
    <property type="evidence" value="ECO:0007669"/>
    <property type="project" value="UniProtKB-UniRule"/>
</dbReference>
<keyword evidence="1" id="KW-0479">Metal-binding</keyword>
<keyword evidence="1" id="KW-0067">ATP-binding</keyword>
<feature type="binding site" evidence="1">
    <location>
        <position position="406"/>
    </location>
    <ligand>
        <name>Mg(2+)</name>
        <dbReference type="ChEBI" id="CHEBI:18420"/>
        <note>catalytic; for nuclease activity</note>
    </ligand>
</feature>
<keyword evidence="1" id="KW-1188">Viral release from host cell</keyword>
<comment type="caution">
    <text evidence="1">Lacks conserved residue(s) required for the propagation of feature annotation.</text>
</comment>
<dbReference type="GO" id="GO:0016887">
    <property type="term" value="F:ATP hydrolysis activity"/>
    <property type="evidence" value="ECO:0007669"/>
    <property type="project" value="UniProtKB-UniRule"/>
</dbReference>
<keyword evidence="1" id="KW-0540">Nuclease</keyword>